<dbReference type="AlphaFoldDB" id="I3UPX9"/>
<dbReference type="EMBL" id="CP003588">
    <property type="protein sequence ID" value="AFK67550.1"/>
    <property type="molecule type" value="Genomic_DNA"/>
</dbReference>
<sequence length="100" mass="11167">MSNSRHSGKGTELTILTGKIQAASRYDLKHGRYDTERSSKTQAWPIRNLLRQLSAPCTWDANRGCVADRAVYPLAKHRLAQRVLGMPVATVFTEIDPDPC</sequence>
<gene>
    <name evidence="1" type="ORF">YSA_01431</name>
</gene>
<name>I3UPX9_PSEPU</name>
<protein>
    <submittedName>
        <fullName evidence="1">Uncharacterized protein</fullName>
    </submittedName>
</protein>
<dbReference type="Proteomes" id="UP000005268">
    <property type="component" value="Chromosome"/>
</dbReference>
<dbReference type="KEGG" id="ppi:YSA_01431"/>
<organism evidence="1 2">
    <name type="scientific">Pseudomonas putida ND6</name>
    <dbReference type="NCBI Taxonomy" id="231023"/>
    <lineage>
        <taxon>Bacteria</taxon>
        <taxon>Pseudomonadati</taxon>
        <taxon>Pseudomonadota</taxon>
        <taxon>Gammaproteobacteria</taxon>
        <taxon>Pseudomonadales</taxon>
        <taxon>Pseudomonadaceae</taxon>
        <taxon>Pseudomonas</taxon>
    </lineage>
</organism>
<dbReference type="HOGENOM" id="CLU_2303572_0_0_6"/>
<evidence type="ECO:0000313" key="2">
    <source>
        <dbReference type="Proteomes" id="UP000005268"/>
    </source>
</evidence>
<evidence type="ECO:0000313" key="1">
    <source>
        <dbReference type="EMBL" id="AFK67550.1"/>
    </source>
</evidence>
<proteinExistence type="predicted"/>
<reference evidence="1 2" key="1">
    <citation type="journal article" date="2012" name="J. Bacteriol.">
        <title>Complete Genome Sequence of the Naphthalene-Degrading Pseudomonas putida Strain ND6.</title>
        <authorList>
            <person name="Li S."/>
            <person name="Zhao H."/>
            <person name="Li Y."/>
            <person name="Niu S."/>
            <person name="Cai B."/>
        </authorList>
    </citation>
    <scope>NUCLEOTIDE SEQUENCE [LARGE SCALE GENOMIC DNA]</scope>
    <source>
        <strain evidence="1 2">ND6</strain>
    </source>
</reference>
<accession>I3UPX9</accession>